<proteinExistence type="predicted"/>
<dbReference type="FunFam" id="3.30.70.270:FF:000001">
    <property type="entry name" value="Diguanylate cyclase domain protein"/>
    <property type="match status" value="1"/>
</dbReference>
<evidence type="ECO:0000313" key="4">
    <source>
        <dbReference type="Proteomes" id="UP000222056"/>
    </source>
</evidence>
<dbReference type="InterPro" id="IPR029787">
    <property type="entry name" value="Nucleotide_cyclase"/>
</dbReference>
<dbReference type="PROSITE" id="PS50887">
    <property type="entry name" value="GGDEF"/>
    <property type="match status" value="1"/>
</dbReference>
<feature type="transmembrane region" description="Helical" evidence="1">
    <location>
        <begin position="148"/>
        <end position="168"/>
    </location>
</feature>
<dbReference type="InterPro" id="IPR043128">
    <property type="entry name" value="Rev_trsase/Diguanyl_cyclase"/>
</dbReference>
<evidence type="ECO:0000256" key="1">
    <source>
        <dbReference type="SAM" id="Phobius"/>
    </source>
</evidence>
<feature type="transmembrane region" description="Helical" evidence="1">
    <location>
        <begin position="80"/>
        <end position="101"/>
    </location>
</feature>
<organism evidence="3 4">
    <name type="scientific">Thermoleophilum album</name>
    <dbReference type="NCBI Taxonomy" id="29539"/>
    <lineage>
        <taxon>Bacteria</taxon>
        <taxon>Bacillati</taxon>
        <taxon>Actinomycetota</taxon>
        <taxon>Thermoleophilia</taxon>
        <taxon>Thermoleophilales</taxon>
        <taxon>Thermoleophilaceae</taxon>
        <taxon>Thermoleophilum</taxon>
    </lineage>
</organism>
<dbReference type="NCBIfam" id="TIGR00254">
    <property type="entry name" value="GGDEF"/>
    <property type="match status" value="1"/>
</dbReference>
<dbReference type="CDD" id="cd01949">
    <property type="entry name" value="GGDEF"/>
    <property type="match status" value="1"/>
</dbReference>
<keyword evidence="1" id="KW-0472">Membrane</keyword>
<dbReference type="InterPro" id="IPR000160">
    <property type="entry name" value="GGDEF_dom"/>
</dbReference>
<protein>
    <submittedName>
        <fullName evidence="3">Diguanylate cyclase (GGDEF) domain-containing protein</fullName>
    </submittedName>
</protein>
<dbReference type="SMART" id="SM00267">
    <property type="entry name" value="GGDEF"/>
    <property type="match status" value="1"/>
</dbReference>
<gene>
    <name evidence="3" type="ORF">SAMN02745716_1956</name>
</gene>
<keyword evidence="1" id="KW-1133">Transmembrane helix</keyword>
<dbReference type="PANTHER" id="PTHR45138:SF24">
    <property type="entry name" value="DIGUANYLATE CYCLASE DGCC-RELATED"/>
    <property type="match status" value="1"/>
</dbReference>
<accession>A0A1H6FXE4</accession>
<dbReference type="AlphaFoldDB" id="A0A1H6FXE4"/>
<feature type="transmembrane region" description="Helical" evidence="1">
    <location>
        <begin position="56"/>
        <end position="73"/>
    </location>
</feature>
<dbReference type="Proteomes" id="UP000222056">
    <property type="component" value="Unassembled WGS sequence"/>
</dbReference>
<dbReference type="OrthoDB" id="23692at2"/>
<feature type="transmembrane region" description="Helical" evidence="1">
    <location>
        <begin position="24"/>
        <end position="44"/>
    </location>
</feature>
<dbReference type="STRING" id="29539.SAMN02745716_1956"/>
<name>A0A1H6FXE4_THEAL</name>
<feature type="domain" description="GGDEF" evidence="2">
    <location>
        <begin position="213"/>
        <end position="341"/>
    </location>
</feature>
<dbReference type="PANTHER" id="PTHR45138">
    <property type="entry name" value="REGULATORY COMPONENTS OF SENSORY TRANSDUCTION SYSTEM"/>
    <property type="match status" value="1"/>
</dbReference>
<dbReference type="Pfam" id="PF00990">
    <property type="entry name" value="GGDEF"/>
    <property type="match status" value="1"/>
</dbReference>
<dbReference type="GO" id="GO:1902201">
    <property type="term" value="P:negative regulation of bacterial-type flagellum-dependent cell motility"/>
    <property type="evidence" value="ECO:0007669"/>
    <property type="project" value="TreeGrafter"/>
</dbReference>
<dbReference type="GO" id="GO:0043709">
    <property type="term" value="P:cell adhesion involved in single-species biofilm formation"/>
    <property type="evidence" value="ECO:0007669"/>
    <property type="project" value="TreeGrafter"/>
</dbReference>
<dbReference type="RefSeq" id="WP_093118565.1">
    <property type="nucleotide sequence ID" value="NZ_FNWJ01000002.1"/>
</dbReference>
<dbReference type="EMBL" id="FNWJ01000002">
    <property type="protein sequence ID" value="SEH15456.1"/>
    <property type="molecule type" value="Genomic_DNA"/>
</dbReference>
<reference evidence="4" key="1">
    <citation type="submission" date="2016-10" db="EMBL/GenBank/DDBJ databases">
        <authorList>
            <person name="Varghese N."/>
            <person name="Submissions S."/>
        </authorList>
    </citation>
    <scope>NUCLEOTIDE SEQUENCE [LARGE SCALE GENOMIC DNA]</scope>
    <source>
        <strain evidence="4">ATCC 35263</strain>
    </source>
</reference>
<keyword evidence="1" id="KW-0812">Transmembrane</keyword>
<feature type="transmembrane region" description="Helical" evidence="1">
    <location>
        <begin position="121"/>
        <end position="141"/>
    </location>
</feature>
<dbReference type="GO" id="GO:0005886">
    <property type="term" value="C:plasma membrane"/>
    <property type="evidence" value="ECO:0007669"/>
    <property type="project" value="TreeGrafter"/>
</dbReference>
<dbReference type="InterPro" id="IPR050469">
    <property type="entry name" value="Diguanylate_Cyclase"/>
</dbReference>
<dbReference type="GO" id="GO:0052621">
    <property type="term" value="F:diguanylate cyclase activity"/>
    <property type="evidence" value="ECO:0007669"/>
    <property type="project" value="TreeGrafter"/>
</dbReference>
<dbReference type="Gene3D" id="3.30.70.270">
    <property type="match status" value="1"/>
</dbReference>
<evidence type="ECO:0000259" key="2">
    <source>
        <dbReference type="PROSITE" id="PS50887"/>
    </source>
</evidence>
<sequence>MKRLGRSARTPAGAATPGFEEARLARTIAAVMFLAGAVTVMLVLAAPDVDPSDHTGFRVIAALAVLGAAVIWLGRLEGLAAIVVYGIGLVSAAVYVAKPISGTPSFYLWPLLFGAYFVGRRWVLAMLALAWTAFGIALALRPDVEMRAILFMDTVITISVAVAVVVFLRERVSELVGHLRHSAITDPLTGLVNRRGFEEALERELARAARTGAPVALVVFDLDHFKQLNDTHGHAAGDRALVAFAKLLRRSARRGDVLARIGGEEFAAILYDADANAALAFAERVVERQRAGDREAPLTVSAGVAAATPPLPSRDQLFEAADRALYAAKRAGRARVRLGEIARTAVLTDTG</sequence>
<keyword evidence="4" id="KW-1185">Reference proteome</keyword>
<evidence type="ECO:0000313" key="3">
    <source>
        <dbReference type="EMBL" id="SEH15456.1"/>
    </source>
</evidence>
<dbReference type="SUPFAM" id="SSF55073">
    <property type="entry name" value="Nucleotide cyclase"/>
    <property type="match status" value="1"/>
</dbReference>